<keyword evidence="5" id="KW-0574">Periplasm</keyword>
<dbReference type="GO" id="GO:0140104">
    <property type="term" value="F:molecular carrier activity"/>
    <property type="evidence" value="ECO:0007669"/>
    <property type="project" value="InterPro"/>
</dbReference>
<feature type="signal peptide" evidence="6">
    <location>
        <begin position="1"/>
        <end position="18"/>
    </location>
</feature>
<dbReference type="KEGG" id="eho:A9798_06730"/>
<evidence type="ECO:0000256" key="4">
    <source>
        <dbReference type="ARBA" id="ARBA00022729"/>
    </source>
</evidence>
<evidence type="ECO:0000313" key="8">
    <source>
        <dbReference type="EMBL" id="STC87304.1"/>
    </source>
</evidence>
<comment type="similarity">
    <text evidence="2">Belongs to the prokaryotic sulfate-binding protein family.</text>
</comment>
<dbReference type="PANTHER" id="PTHR30368">
    <property type="entry name" value="SULFATE-BINDING PROTEIN"/>
    <property type="match status" value="1"/>
</dbReference>
<dbReference type="OrthoDB" id="9802127at2"/>
<gene>
    <name evidence="7" type="ORF">A9798_06730</name>
    <name evidence="8" type="ORF">NCTC12121_01439</name>
</gene>
<feature type="chain" id="PRO_5016953078" evidence="6">
    <location>
        <begin position="19"/>
        <end position="250"/>
    </location>
</feature>
<evidence type="ECO:0000313" key="9">
    <source>
        <dbReference type="Proteomes" id="UP000175893"/>
    </source>
</evidence>
<accession>A0A376DDD2</accession>
<dbReference type="GO" id="GO:0042597">
    <property type="term" value="C:periplasmic space"/>
    <property type="evidence" value="ECO:0007669"/>
    <property type="project" value="UniProtKB-SubCell"/>
</dbReference>
<dbReference type="AlphaFoldDB" id="A0A376DDD2"/>
<dbReference type="EMBL" id="CP016043">
    <property type="protein sequence ID" value="AOV96679.1"/>
    <property type="molecule type" value="Genomic_DNA"/>
</dbReference>
<comment type="subcellular location">
    <subcellularLocation>
        <location evidence="1">Periplasm</location>
    </subcellularLocation>
</comment>
<evidence type="ECO:0000256" key="3">
    <source>
        <dbReference type="ARBA" id="ARBA00022448"/>
    </source>
</evidence>
<proteinExistence type="inferred from homology"/>
<keyword evidence="4 6" id="KW-0732">Signal</keyword>
<dbReference type="RefSeq" id="WP_024522241.1">
    <property type="nucleotide sequence ID" value="NZ_CP016043.1"/>
</dbReference>
<dbReference type="Proteomes" id="UP000255248">
    <property type="component" value="Unassembled WGS sequence"/>
</dbReference>
<reference evidence="8 10" key="2">
    <citation type="submission" date="2018-06" db="EMBL/GenBank/DDBJ databases">
        <authorList>
            <consortium name="Pathogen Informatics"/>
            <person name="Doyle S."/>
        </authorList>
    </citation>
    <scope>NUCLEOTIDE SEQUENCE [LARGE SCALE GENOMIC DNA]</scope>
    <source>
        <strain evidence="8 10">NCTC12121</strain>
    </source>
</reference>
<evidence type="ECO:0000256" key="1">
    <source>
        <dbReference type="ARBA" id="ARBA00004418"/>
    </source>
</evidence>
<evidence type="ECO:0000256" key="5">
    <source>
        <dbReference type="ARBA" id="ARBA00022764"/>
    </source>
</evidence>
<dbReference type="Pfam" id="PF13531">
    <property type="entry name" value="SBP_bac_11"/>
    <property type="match status" value="1"/>
</dbReference>
<keyword evidence="3" id="KW-0813">Transport</keyword>
<dbReference type="Gene3D" id="3.40.190.10">
    <property type="entry name" value="Periplasmic binding protein-like II"/>
    <property type="match status" value="2"/>
</dbReference>
<dbReference type="EMBL" id="UFXZ01000001">
    <property type="protein sequence ID" value="STC87304.1"/>
    <property type="molecule type" value="Genomic_DNA"/>
</dbReference>
<dbReference type="PANTHER" id="PTHR30368:SF2">
    <property type="entry name" value="SULFATE-BINDING PROTEIN"/>
    <property type="match status" value="1"/>
</dbReference>
<dbReference type="GO" id="GO:1902358">
    <property type="term" value="P:sulfate transmembrane transport"/>
    <property type="evidence" value="ECO:0007669"/>
    <property type="project" value="InterPro"/>
</dbReference>
<evidence type="ECO:0000256" key="6">
    <source>
        <dbReference type="SAM" id="SignalP"/>
    </source>
</evidence>
<protein>
    <submittedName>
        <fullName evidence="8">Binding protein HI_1525</fullName>
    </submittedName>
</protein>
<name>A0A376DDD2_9GAMM</name>
<dbReference type="InterPro" id="IPR005669">
    <property type="entry name" value="Thiosulph/SO4-bd"/>
</dbReference>
<keyword evidence="9" id="KW-1185">Reference proteome</keyword>
<dbReference type="CDD" id="cd13519">
    <property type="entry name" value="PBP2_PEB3_AcfC"/>
    <property type="match status" value="1"/>
</dbReference>
<dbReference type="SUPFAM" id="SSF53850">
    <property type="entry name" value="Periplasmic binding protein-like II"/>
    <property type="match status" value="1"/>
</dbReference>
<dbReference type="Proteomes" id="UP000175893">
    <property type="component" value="Chromosome"/>
</dbReference>
<reference evidence="7 9" key="1">
    <citation type="submission" date="2016-06" db="EMBL/GenBank/DDBJ databases">
        <title>Complete genome sequence of Edwardsiella hoshinae ATCC 35051.</title>
        <authorList>
            <person name="Reichley S.R."/>
            <person name="Waldbieser G.C."/>
            <person name="Lawrence M.L."/>
            <person name="Griffin M.J."/>
        </authorList>
    </citation>
    <scope>NUCLEOTIDE SEQUENCE [LARGE SCALE GENOMIC DNA]</scope>
    <source>
        <strain evidence="7 9">ATCC 35051</strain>
    </source>
</reference>
<sequence length="250" mass="27900">MKKYLLTATLLLPLSAMAQETLNIYGPGGPAPALQASAKQFQEKYGVTVNVTFGPPAKWQAKAKQNADLIFSGSEIMLHQLKKDFNLTNNTALYLRPVSILVRKDNPKGIHGINSLLKEPVKIIVVNGAGQSGLWEDVIGRTGNIADINNINHKIAFYANNSAEAVKKWQEDTSIDAMIIWNHWYYNLKDSADLIPVEPQYRIYRPVSIAYTPAGINNKKAKEFIAFLSSNEAKTIFDSYGWKTTWNVTK</sequence>
<evidence type="ECO:0000313" key="10">
    <source>
        <dbReference type="Proteomes" id="UP000255248"/>
    </source>
</evidence>
<organism evidence="8 10">
    <name type="scientific">Edwardsiella hoshinae</name>
    <dbReference type="NCBI Taxonomy" id="93378"/>
    <lineage>
        <taxon>Bacteria</taxon>
        <taxon>Pseudomonadati</taxon>
        <taxon>Pseudomonadota</taxon>
        <taxon>Gammaproteobacteria</taxon>
        <taxon>Enterobacterales</taxon>
        <taxon>Hafniaceae</taxon>
        <taxon>Edwardsiella</taxon>
    </lineage>
</organism>
<evidence type="ECO:0000313" key="7">
    <source>
        <dbReference type="EMBL" id="AOV96679.1"/>
    </source>
</evidence>
<evidence type="ECO:0000256" key="2">
    <source>
        <dbReference type="ARBA" id="ARBA00006099"/>
    </source>
</evidence>